<feature type="region of interest" description="Disordered" evidence="1">
    <location>
        <begin position="87"/>
        <end position="110"/>
    </location>
</feature>
<organism evidence="2 3">
    <name type="scientific">Aspergillus oryzae</name>
    <name type="common">Yellow koji mold</name>
    <dbReference type="NCBI Taxonomy" id="5062"/>
    <lineage>
        <taxon>Eukaryota</taxon>
        <taxon>Fungi</taxon>
        <taxon>Dikarya</taxon>
        <taxon>Ascomycota</taxon>
        <taxon>Pezizomycotina</taxon>
        <taxon>Eurotiomycetes</taxon>
        <taxon>Eurotiomycetidae</taxon>
        <taxon>Eurotiales</taxon>
        <taxon>Aspergillaceae</taxon>
        <taxon>Aspergillus</taxon>
        <taxon>Aspergillus subgen. Circumdati</taxon>
    </lineage>
</organism>
<accession>A0AAN4YSX0</accession>
<dbReference type="AlphaFoldDB" id="A0AAN4YSX0"/>
<gene>
    <name evidence="2" type="ORF">Aory04_001165700</name>
</gene>
<dbReference type="Proteomes" id="UP001165205">
    <property type="component" value="Unassembled WGS sequence"/>
</dbReference>
<dbReference type="EMBL" id="BSYA01000207">
    <property type="protein sequence ID" value="GMG36663.1"/>
    <property type="molecule type" value="Genomic_DNA"/>
</dbReference>
<sequence>MGRIGLTFGVSGTENSHWCWFESTPDDNQTSEENAAAAAPAIPTAMNLTQGNKASPAGTKLRVQVCLFGEIKENEFARFLPDHAIPMRAEPKHQPPGTFPPRSRSASRAACSAQSWEVVGGLRTLRAVVLPMEKRGSKEAA</sequence>
<evidence type="ECO:0000313" key="3">
    <source>
        <dbReference type="Proteomes" id="UP001165205"/>
    </source>
</evidence>
<evidence type="ECO:0000256" key="1">
    <source>
        <dbReference type="SAM" id="MobiDB-lite"/>
    </source>
</evidence>
<proteinExistence type="predicted"/>
<reference evidence="2" key="1">
    <citation type="submission" date="2023-04" db="EMBL/GenBank/DDBJ databases">
        <title>Aspergillus oryzae NBRC 4228.</title>
        <authorList>
            <person name="Ichikawa N."/>
            <person name="Sato H."/>
            <person name="Tonouchi N."/>
        </authorList>
    </citation>
    <scope>NUCLEOTIDE SEQUENCE</scope>
    <source>
        <strain evidence="2">NBRC 4228</strain>
    </source>
</reference>
<evidence type="ECO:0000313" key="2">
    <source>
        <dbReference type="EMBL" id="GMG36663.1"/>
    </source>
</evidence>
<protein>
    <submittedName>
        <fullName evidence="2">Unnamed protein product</fullName>
    </submittedName>
</protein>
<name>A0AAN4YSX0_ASPOZ</name>
<comment type="caution">
    <text evidence="2">The sequence shown here is derived from an EMBL/GenBank/DDBJ whole genome shotgun (WGS) entry which is preliminary data.</text>
</comment>